<accession>A0A561UAR1</accession>
<name>A0A561UAR1_9ACTN</name>
<evidence type="ECO:0000313" key="3">
    <source>
        <dbReference type="Proteomes" id="UP000317940"/>
    </source>
</evidence>
<reference evidence="2 3" key="1">
    <citation type="submission" date="2019-06" db="EMBL/GenBank/DDBJ databases">
        <title>Sequencing the genomes of 1000 actinobacteria strains.</title>
        <authorList>
            <person name="Klenk H.-P."/>
        </authorList>
    </citation>
    <scope>NUCLEOTIDE SEQUENCE [LARGE SCALE GENOMIC DNA]</scope>
    <source>
        <strain evidence="2 3">DSM 44826</strain>
    </source>
</reference>
<dbReference type="AlphaFoldDB" id="A0A561UAR1"/>
<comment type="caution">
    <text evidence="2">The sequence shown here is derived from an EMBL/GenBank/DDBJ whole genome shotgun (WGS) entry which is preliminary data.</text>
</comment>
<gene>
    <name evidence="2" type="ORF">FHX73_11212</name>
</gene>
<organism evidence="2 3">
    <name type="scientific">Kitasatospora viridis</name>
    <dbReference type="NCBI Taxonomy" id="281105"/>
    <lineage>
        <taxon>Bacteria</taxon>
        <taxon>Bacillati</taxon>
        <taxon>Actinomycetota</taxon>
        <taxon>Actinomycetes</taxon>
        <taxon>Kitasatosporales</taxon>
        <taxon>Streptomycetaceae</taxon>
        <taxon>Kitasatospora</taxon>
    </lineage>
</organism>
<dbReference type="Proteomes" id="UP000317940">
    <property type="component" value="Unassembled WGS sequence"/>
</dbReference>
<feature type="signal peptide" evidence="1">
    <location>
        <begin position="1"/>
        <end position="24"/>
    </location>
</feature>
<keyword evidence="1" id="KW-0732">Signal</keyword>
<evidence type="ECO:0000256" key="1">
    <source>
        <dbReference type="SAM" id="SignalP"/>
    </source>
</evidence>
<feature type="chain" id="PRO_5038667108" description="Spore-associated protein A" evidence="1">
    <location>
        <begin position="25"/>
        <end position="162"/>
    </location>
</feature>
<evidence type="ECO:0008006" key="4">
    <source>
        <dbReference type="Google" id="ProtNLM"/>
    </source>
</evidence>
<evidence type="ECO:0000313" key="2">
    <source>
        <dbReference type="EMBL" id="TWF96440.1"/>
    </source>
</evidence>
<keyword evidence="3" id="KW-1185">Reference proteome</keyword>
<sequence length="162" mass="16855">MRGLLRRLAPVMAAVTIASGITLASATTASAGGWGCSGTEVSGSPYLTHTTMTGAVLSYVHVFWNSSTGQNCAVNVKTGSLYGTKTLTDVTIYECAYDFTGSACGDYPGLPPLTSREDSNAFYYYAGPVSVPGSGHCIRVTADTYTPDGTDVAFFDSGAFHC</sequence>
<proteinExistence type="predicted"/>
<protein>
    <recommendedName>
        <fullName evidence="4">Spore-associated protein A</fullName>
    </recommendedName>
</protein>
<dbReference type="EMBL" id="VIWT01000001">
    <property type="protein sequence ID" value="TWF96440.1"/>
    <property type="molecule type" value="Genomic_DNA"/>
</dbReference>